<evidence type="ECO:0000313" key="1">
    <source>
        <dbReference type="EMBL" id="ALS59637.1"/>
    </source>
</evidence>
<dbReference type="SUPFAM" id="SSF143100">
    <property type="entry name" value="TTHA1013/TTHA0281-like"/>
    <property type="match status" value="1"/>
</dbReference>
<proteinExistence type="predicted"/>
<dbReference type="InterPro" id="IPR008651">
    <property type="entry name" value="Uncharacterised_HicB"/>
</dbReference>
<dbReference type="EMBL" id="CP013480">
    <property type="protein sequence ID" value="ALS59637.1"/>
    <property type="molecule type" value="Genomic_DNA"/>
</dbReference>
<dbReference type="SUPFAM" id="SSF47598">
    <property type="entry name" value="Ribbon-helix-helix"/>
    <property type="match status" value="1"/>
</dbReference>
<protein>
    <recommendedName>
        <fullName evidence="3">HicB</fullName>
    </recommendedName>
</protein>
<gene>
    <name evidence="1" type="ORF">AT302_07595</name>
</gene>
<dbReference type="RefSeq" id="WP_058376561.1">
    <property type="nucleotide sequence ID" value="NZ_CP013480.3"/>
</dbReference>
<dbReference type="InterPro" id="IPR010985">
    <property type="entry name" value="Ribbon_hlx_hlx"/>
</dbReference>
<sequence length="108" mass="11893">MDIDHYTYRLTWSPEDNEHVGLCTEFPSLSWLDVTPEGALDGIRKVVAEVVADMQANGEAVPAPLAEHRYSGEFRVRIPPTLHRALVIEAAELGVSLNRLASLKLAAN</sequence>
<keyword evidence="2" id="KW-1185">Reference proteome</keyword>
<organism evidence="1 2">
    <name type="scientific">Pandoraea norimbergensis</name>
    <dbReference type="NCBI Taxonomy" id="93219"/>
    <lineage>
        <taxon>Bacteria</taxon>
        <taxon>Pseudomonadati</taxon>
        <taxon>Pseudomonadota</taxon>
        <taxon>Betaproteobacteria</taxon>
        <taxon>Burkholderiales</taxon>
        <taxon>Burkholderiaceae</taxon>
        <taxon>Pandoraea</taxon>
    </lineage>
</organism>
<evidence type="ECO:0008006" key="3">
    <source>
        <dbReference type="Google" id="ProtNLM"/>
    </source>
</evidence>
<reference evidence="2" key="1">
    <citation type="submission" date="2015-12" db="EMBL/GenBank/DDBJ databases">
        <title>Complete genome sequence of Pandoraea norimbergensis DSM 11628.</title>
        <authorList>
            <person name="Ee R."/>
            <person name="Lim Y.-L."/>
            <person name="Yong D."/>
            <person name="Yin W.-F."/>
            <person name="Chan K.-G."/>
        </authorList>
    </citation>
    <scope>NUCLEOTIDE SEQUENCE [LARGE SCALE GENOMIC DNA]</scope>
    <source>
        <strain evidence="2">DSM 11628</strain>
    </source>
</reference>
<evidence type="ECO:0000313" key="2">
    <source>
        <dbReference type="Proteomes" id="UP000060277"/>
    </source>
</evidence>
<accession>A0ABM5WH91</accession>
<dbReference type="Proteomes" id="UP000060277">
    <property type="component" value="Chromosome"/>
</dbReference>
<dbReference type="Pfam" id="PF05534">
    <property type="entry name" value="HicB"/>
    <property type="match status" value="1"/>
</dbReference>
<name>A0ABM5WH91_9BURK</name>
<dbReference type="InterPro" id="IPR035069">
    <property type="entry name" value="TTHA1013/TTHA0281-like"/>
</dbReference>